<feature type="domain" description="EGF-like" evidence="10">
    <location>
        <begin position="2"/>
        <end position="39"/>
    </location>
</feature>
<dbReference type="Gene3D" id="2.60.120.200">
    <property type="match status" value="3"/>
</dbReference>
<dbReference type="GO" id="GO:0016020">
    <property type="term" value="C:membrane"/>
    <property type="evidence" value="ECO:0007669"/>
    <property type="project" value="UniProtKB-SubCell"/>
</dbReference>
<keyword evidence="3" id="KW-0812">Transmembrane</keyword>
<keyword evidence="2 7" id="KW-0245">EGF-like domain</keyword>
<feature type="domain" description="Laminin G" evidence="9">
    <location>
        <begin position="239"/>
        <end position="421"/>
    </location>
</feature>
<dbReference type="CDD" id="cd00054">
    <property type="entry name" value="EGF_CA"/>
    <property type="match status" value="1"/>
</dbReference>
<dbReference type="PROSITE" id="PS50025">
    <property type="entry name" value="LAM_G_DOMAIN"/>
    <property type="match status" value="2"/>
</dbReference>
<dbReference type="InterPro" id="IPR001881">
    <property type="entry name" value="EGF-like_Ca-bd_dom"/>
</dbReference>
<dbReference type="InterPro" id="IPR000152">
    <property type="entry name" value="EGF-type_Asp/Asn_hydroxyl_site"/>
</dbReference>
<comment type="subcellular location">
    <subcellularLocation>
        <location evidence="1">Membrane</location>
    </subcellularLocation>
</comment>
<dbReference type="SMART" id="SM00179">
    <property type="entry name" value="EGF_CA"/>
    <property type="match status" value="1"/>
</dbReference>
<evidence type="ECO:0000256" key="4">
    <source>
        <dbReference type="ARBA" id="ARBA00022989"/>
    </source>
</evidence>
<feature type="domain" description="EGF-like" evidence="10">
    <location>
        <begin position="424"/>
        <end position="461"/>
    </location>
</feature>
<dbReference type="WBParaSite" id="sdigi.contig923.g10003.t1">
    <property type="protein sequence ID" value="sdigi.contig923.g10003.t1"/>
    <property type="gene ID" value="sdigi.contig923.g10003"/>
</dbReference>
<protein>
    <submittedName>
        <fullName evidence="12">EGF-like domain-containing protein</fullName>
    </submittedName>
</protein>
<sequence length="649" mass="74262">MNENFCASSPCKNFGRCENGYSSFRCDCSVSPMEGPLCDTEPEFVDFSTDDVPSLVLPKSIESEAETIECKFRNINERSVLLDTKSIRSANHRILLLLIKGELELHLIFDDSHHTFNWGSNLNDNNIHSLRIKRRGEKLLLFLDGKWEHSYFLPSSKVVMNIDEIAAGHSLHATSTSNFTTRANSTLNEKFHGQMIKMLFNDYDVLKNAKRRNYIGNLVAKTTDQRKRYKTKHRKAKFSSVTFEKHNAYAVVINNHLTNIGNTYRISFKFRTLSSSSILFVFATNSTYNRDFASLELFHGRLRYTYCFNSRIETMLSSLMPDGQILNDFKWHSILINQKTLGGEHYIVVDNSSTVMDGIKGHPINLTTQLYIGSIPTTASISPRFKDMQGFRGCISSLRIGNDYVDILRDSLENFGIVKGCHGPQTRCSPKLCLHRGICIQKWNSVNCDCSMTTYGGERCDKPGTTYIFDSGLSAVYYEYPQPLRPSTNRDAIAIGFRTRQTTAVLLSVQCVVDGDYFTIFLKDGHLHVRYNLGSRDHHISFQNALLNDDMQHAIIIYRHEANLTLTIDNREPIHYSPIGSDMELVTLNMQWRVTIGASFNLLHRVKRRKRERIYDSYNGFISGVNFNGLMILDMFAQGLFYMFFFTSQ</sequence>
<dbReference type="CDD" id="cd00110">
    <property type="entry name" value="LamG"/>
    <property type="match status" value="2"/>
</dbReference>
<evidence type="ECO:0000256" key="8">
    <source>
        <dbReference type="PROSITE-ProRule" id="PRU00122"/>
    </source>
</evidence>
<accession>A0A915Q813</accession>
<dbReference type="SMART" id="SM00282">
    <property type="entry name" value="LamG"/>
    <property type="match status" value="2"/>
</dbReference>
<organism evidence="11 12">
    <name type="scientific">Setaria digitata</name>
    <dbReference type="NCBI Taxonomy" id="48799"/>
    <lineage>
        <taxon>Eukaryota</taxon>
        <taxon>Metazoa</taxon>
        <taxon>Ecdysozoa</taxon>
        <taxon>Nematoda</taxon>
        <taxon>Chromadorea</taxon>
        <taxon>Rhabditida</taxon>
        <taxon>Spirurina</taxon>
        <taxon>Spiruromorpha</taxon>
        <taxon>Filarioidea</taxon>
        <taxon>Setariidae</taxon>
        <taxon>Setaria</taxon>
    </lineage>
</organism>
<keyword evidence="11" id="KW-1185">Reference proteome</keyword>
<dbReference type="InterPro" id="IPR001791">
    <property type="entry name" value="Laminin_G"/>
</dbReference>
<feature type="domain" description="Laminin G" evidence="9">
    <location>
        <begin position="465"/>
        <end position="649"/>
    </location>
</feature>
<dbReference type="Gene3D" id="2.10.25.10">
    <property type="entry name" value="Laminin"/>
    <property type="match status" value="2"/>
</dbReference>
<dbReference type="PANTHER" id="PTHR15036:SF89">
    <property type="entry name" value="NEUREXIN 1, ISOFORM F"/>
    <property type="match status" value="1"/>
</dbReference>
<dbReference type="InterPro" id="IPR000742">
    <property type="entry name" value="EGF"/>
</dbReference>
<evidence type="ECO:0000259" key="9">
    <source>
        <dbReference type="PROSITE" id="PS50025"/>
    </source>
</evidence>
<keyword evidence="4" id="KW-1133">Transmembrane helix</keyword>
<dbReference type="SUPFAM" id="SSF49899">
    <property type="entry name" value="Concanavalin A-like lectins/glucanases"/>
    <property type="match status" value="3"/>
</dbReference>
<dbReference type="PROSITE" id="PS00010">
    <property type="entry name" value="ASX_HYDROXYL"/>
    <property type="match status" value="1"/>
</dbReference>
<dbReference type="PANTHER" id="PTHR15036">
    <property type="entry name" value="PIKACHURIN-LIKE PROTEIN"/>
    <property type="match status" value="1"/>
</dbReference>
<dbReference type="PROSITE" id="PS50026">
    <property type="entry name" value="EGF_3"/>
    <property type="match status" value="2"/>
</dbReference>
<name>A0A915Q813_9BILA</name>
<evidence type="ECO:0000256" key="1">
    <source>
        <dbReference type="ARBA" id="ARBA00004370"/>
    </source>
</evidence>
<evidence type="ECO:0000313" key="12">
    <source>
        <dbReference type="WBParaSite" id="sdigi.contig923.g10003.t1"/>
    </source>
</evidence>
<feature type="disulfide bond" evidence="8">
    <location>
        <begin position="394"/>
        <end position="421"/>
    </location>
</feature>
<evidence type="ECO:0000313" key="11">
    <source>
        <dbReference type="Proteomes" id="UP000887581"/>
    </source>
</evidence>
<dbReference type="GO" id="GO:0005509">
    <property type="term" value="F:calcium ion binding"/>
    <property type="evidence" value="ECO:0007669"/>
    <property type="project" value="InterPro"/>
</dbReference>
<proteinExistence type="predicted"/>
<keyword evidence="5" id="KW-0472">Membrane</keyword>
<dbReference type="InterPro" id="IPR013320">
    <property type="entry name" value="ConA-like_dom_sf"/>
</dbReference>
<comment type="caution">
    <text evidence="7">Lacks conserved residue(s) required for the propagation of feature annotation.</text>
</comment>
<evidence type="ECO:0000256" key="6">
    <source>
        <dbReference type="ARBA" id="ARBA00023157"/>
    </source>
</evidence>
<dbReference type="Proteomes" id="UP000887581">
    <property type="component" value="Unplaced"/>
</dbReference>
<evidence type="ECO:0000256" key="3">
    <source>
        <dbReference type="ARBA" id="ARBA00022692"/>
    </source>
</evidence>
<dbReference type="SMART" id="SM00181">
    <property type="entry name" value="EGF"/>
    <property type="match status" value="2"/>
</dbReference>
<dbReference type="FunFam" id="2.10.25.10:FF:000015">
    <property type="entry name" value="neurexin-1 isoform X1"/>
    <property type="match status" value="1"/>
</dbReference>
<evidence type="ECO:0000256" key="5">
    <source>
        <dbReference type="ARBA" id="ARBA00023136"/>
    </source>
</evidence>
<dbReference type="AlphaFoldDB" id="A0A915Q813"/>
<evidence type="ECO:0000256" key="2">
    <source>
        <dbReference type="ARBA" id="ARBA00022536"/>
    </source>
</evidence>
<reference evidence="12" key="1">
    <citation type="submission" date="2022-11" db="UniProtKB">
        <authorList>
            <consortium name="WormBaseParasite"/>
        </authorList>
    </citation>
    <scope>IDENTIFICATION</scope>
</reference>
<evidence type="ECO:0000256" key="7">
    <source>
        <dbReference type="PROSITE-ProRule" id="PRU00076"/>
    </source>
</evidence>
<dbReference type="InterPro" id="IPR050372">
    <property type="entry name" value="Neurexin-related_CASP"/>
</dbReference>
<dbReference type="Pfam" id="PF02210">
    <property type="entry name" value="Laminin_G_2"/>
    <property type="match status" value="3"/>
</dbReference>
<evidence type="ECO:0000259" key="10">
    <source>
        <dbReference type="PROSITE" id="PS50026"/>
    </source>
</evidence>
<keyword evidence="6 8" id="KW-1015">Disulfide bond</keyword>